<dbReference type="Gene3D" id="3.30.310.80">
    <property type="entry name" value="Kinase associated domain 1, KA1"/>
    <property type="match status" value="1"/>
</dbReference>
<evidence type="ECO:0000256" key="2">
    <source>
        <dbReference type="ARBA" id="ARBA00006234"/>
    </source>
</evidence>
<evidence type="ECO:0000256" key="13">
    <source>
        <dbReference type="PROSITE-ProRule" id="PRU10141"/>
    </source>
</evidence>
<feature type="compositionally biased region" description="Polar residues" evidence="14">
    <location>
        <begin position="1491"/>
        <end position="1504"/>
    </location>
</feature>
<proteinExistence type="inferred from homology"/>
<dbReference type="SUPFAM" id="SSF103243">
    <property type="entry name" value="KA1-like"/>
    <property type="match status" value="1"/>
</dbReference>
<evidence type="ECO:0000256" key="9">
    <source>
        <dbReference type="ARBA" id="ARBA00023242"/>
    </source>
</evidence>
<dbReference type="PROSITE" id="PS50011">
    <property type="entry name" value="PROTEIN_KINASE_DOM"/>
    <property type="match status" value="1"/>
</dbReference>
<dbReference type="EMBL" id="CP019477">
    <property type="protein sequence ID" value="UQC85270.1"/>
    <property type="molecule type" value="Genomic_DNA"/>
</dbReference>
<feature type="region of interest" description="Disordered" evidence="14">
    <location>
        <begin position="1686"/>
        <end position="1706"/>
    </location>
</feature>
<comment type="subcellular location">
    <subcellularLocation>
        <location evidence="1">Nucleus</location>
    </subcellularLocation>
</comment>
<dbReference type="KEGG" id="clup:CLUP02_10767"/>
<dbReference type="InterPro" id="IPR028375">
    <property type="entry name" value="KA1/Ssp2_C"/>
</dbReference>
<keyword evidence="8 13" id="KW-0067">ATP-binding</keyword>
<keyword evidence="17" id="KW-1185">Reference proteome</keyword>
<evidence type="ECO:0000256" key="3">
    <source>
        <dbReference type="ARBA" id="ARBA00012513"/>
    </source>
</evidence>
<dbReference type="GO" id="GO:0005524">
    <property type="term" value="F:ATP binding"/>
    <property type="evidence" value="ECO:0007669"/>
    <property type="project" value="UniProtKB-UniRule"/>
</dbReference>
<keyword evidence="7" id="KW-0418">Kinase</keyword>
<evidence type="ECO:0000256" key="1">
    <source>
        <dbReference type="ARBA" id="ARBA00004123"/>
    </source>
</evidence>
<dbReference type="FunFam" id="3.30.200.20:FF:000236">
    <property type="entry name" value="Non-specific serine/threonine protein kinase"/>
    <property type="match status" value="1"/>
</dbReference>
<organism evidence="16 17">
    <name type="scientific">Colletotrichum lupini</name>
    <dbReference type="NCBI Taxonomy" id="145971"/>
    <lineage>
        <taxon>Eukaryota</taxon>
        <taxon>Fungi</taxon>
        <taxon>Dikarya</taxon>
        <taxon>Ascomycota</taxon>
        <taxon>Pezizomycotina</taxon>
        <taxon>Sordariomycetes</taxon>
        <taxon>Hypocreomycetidae</taxon>
        <taxon>Glomerellales</taxon>
        <taxon>Glomerellaceae</taxon>
        <taxon>Colletotrichum</taxon>
        <taxon>Colletotrichum acutatum species complex</taxon>
    </lineage>
</organism>
<feature type="compositionally biased region" description="Low complexity" evidence="14">
    <location>
        <begin position="1087"/>
        <end position="1110"/>
    </location>
</feature>
<dbReference type="FunFam" id="1.10.8.10:FF:000069">
    <property type="entry name" value="Non-specific serine/threonine protein kinase"/>
    <property type="match status" value="1"/>
</dbReference>
<comment type="similarity">
    <text evidence="2">Belongs to the protein kinase superfamily. CAMK Ser/Thr protein kinase family. SNF1 subfamily.</text>
</comment>
<feature type="region of interest" description="Disordered" evidence="14">
    <location>
        <begin position="662"/>
        <end position="690"/>
    </location>
</feature>
<dbReference type="SUPFAM" id="SSF56112">
    <property type="entry name" value="Protein kinase-like (PK-like)"/>
    <property type="match status" value="1"/>
</dbReference>
<evidence type="ECO:0000256" key="10">
    <source>
        <dbReference type="ARBA" id="ARBA00023277"/>
    </source>
</evidence>
<feature type="region of interest" description="Disordered" evidence="14">
    <location>
        <begin position="228"/>
        <end position="269"/>
    </location>
</feature>
<evidence type="ECO:0000256" key="11">
    <source>
        <dbReference type="ARBA" id="ARBA00047899"/>
    </source>
</evidence>
<dbReference type="PROSITE" id="PS00107">
    <property type="entry name" value="PROTEIN_KINASE_ATP"/>
    <property type="match status" value="1"/>
</dbReference>
<dbReference type="CDD" id="cd14079">
    <property type="entry name" value="STKc_AMPK_alpha"/>
    <property type="match status" value="1"/>
</dbReference>
<gene>
    <name evidence="16" type="ORF">CLUP02_10767</name>
</gene>
<evidence type="ECO:0000259" key="15">
    <source>
        <dbReference type="PROSITE" id="PS50011"/>
    </source>
</evidence>
<feature type="compositionally biased region" description="Low complexity" evidence="14">
    <location>
        <begin position="669"/>
        <end position="681"/>
    </location>
</feature>
<evidence type="ECO:0000256" key="8">
    <source>
        <dbReference type="ARBA" id="ARBA00022840"/>
    </source>
</evidence>
<evidence type="ECO:0000313" key="17">
    <source>
        <dbReference type="Proteomes" id="UP000830671"/>
    </source>
</evidence>
<dbReference type="InterPro" id="IPR017441">
    <property type="entry name" value="Protein_kinase_ATP_BS"/>
</dbReference>
<accession>A0A9Q8SY51</accession>
<evidence type="ECO:0000256" key="6">
    <source>
        <dbReference type="ARBA" id="ARBA00022741"/>
    </source>
</evidence>
<evidence type="ECO:0000313" key="16">
    <source>
        <dbReference type="EMBL" id="UQC85270.1"/>
    </source>
</evidence>
<dbReference type="EC" id="2.7.11.1" evidence="3"/>
<dbReference type="InterPro" id="IPR008271">
    <property type="entry name" value="Ser/Thr_kinase_AS"/>
</dbReference>
<feature type="compositionally biased region" description="Gly residues" evidence="14">
    <location>
        <begin position="236"/>
        <end position="263"/>
    </location>
</feature>
<comment type="catalytic activity">
    <reaction evidence="11">
        <text>L-threonyl-[protein] + ATP = O-phospho-L-threonyl-[protein] + ADP + H(+)</text>
        <dbReference type="Rhea" id="RHEA:46608"/>
        <dbReference type="Rhea" id="RHEA-COMP:11060"/>
        <dbReference type="Rhea" id="RHEA-COMP:11605"/>
        <dbReference type="ChEBI" id="CHEBI:15378"/>
        <dbReference type="ChEBI" id="CHEBI:30013"/>
        <dbReference type="ChEBI" id="CHEBI:30616"/>
        <dbReference type="ChEBI" id="CHEBI:61977"/>
        <dbReference type="ChEBI" id="CHEBI:456216"/>
        <dbReference type="EC" id="2.7.11.1"/>
    </reaction>
</comment>
<comment type="catalytic activity">
    <reaction evidence="12">
        <text>L-seryl-[protein] + ATP = O-phospho-L-seryl-[protein] + ADP + H(+)</text>
        <dbReference type="Rhea" id="RHEA:17989"/>
        <dbReference type="Rhea" id="RHEA-COMP:9863"/>
        <dbReference type="Rhea" id="RHEA-COMP:11604"/>
        <dbReference type="ChEBI" id="CHEBI:15378"/>
        <dbReference type="ChEBI" id="CHEBI:29999"/>
        <dbReference type="ChEBI" id="CHEBI:30616"/>
        <dbReference type="ChEBI" id="CHEBI:83421"/>
        <dbReference type="ChEBI" id="CHEBI:456216"/>
        <dbReference type="EC" id="2.7.11.1"/>
    </reaction>
</comment>
<dbReference type="GO" id="GO:0005634">
    <property type="term" value="C:nucleus"/>
    <property type="evidence" value="ECO:0007669"/>
    <property type="project" value="UniProtKB-SubCell"/>
</dbReference>
<dbReference type="GO" id="GO:0005737">
    <property type="term" value="C:cytoplasm"/>
    <property type="evidence" value="ECO:0007669"/>
    <property type="project" value="TreeGrafter"/>
</dbReference>
<feature type="region of interest" description="Disordered" evidence="14">
    <location>
        <begin position="1071"/>
        <end position="1120"/>
    </location>
</feature>
<keyword evidence="10" id="KW-0119">Carbohydrate metabolism</keyword>
<evidence type="ECO:0000256" key="7">
    <source>
        <dbReference type="ARBA" id="ARBA00022777"/>
    </source>
</evidence>
<dbReference type="PROSITE" id="PS00108">
    <property type="entry name" value="PROTEIN_KINASE_ST"/>
    <property type="match status" value="1"/>
</dbReference>
<feature type="binding site" evidence="13">
    <location>
        <position position="756"/>
    </location>
    <ligand>
        <name>ATP</name>
        <dbReference type="ChEBI" id="CHEBI:30616"/>
    </ligand>
</feature>
<sequence>MAVYQNSRIFFGVAVVALVTEWLSRTVARDAKGLIETRPSQRNTASWLIDRALLTPRHTSLTDSGQLGCCHRKKSELSVPKFEKTKPLNCKYAAPVFRTPPTNILTMLAPVARIMPRHVSRLNFFRPMSSLPSNPRIKVFPADASRASFLLSYLEDEPPNQRIAIGFSTTDPPTPRSFIENQTFTKILYEVLAEHAHKDKDLLAQAQAFAGPGGANLGSGGALFAQKNKRRSSSKVGGGGGAGGGGAGGASAQGGAGGGGHGGYVHLSDSRNPPDFGRIAWPEDILGSVEVDQSGNIIGQLEPSGTYRIITNEGILGLSPYLSEKLVERLREEDDKDHYRPPDARCELSVSRMNIRLLSSPTGTFLGSKCNLGGRGLDEAYASLKNPPTSTWSFVRAIGKEQAHGGDHTVSPHNPVLDSRHNMHMDERSPKTEAGTCTGFQTAVQGEGFPMAKSPFLCENDTDTPPEYASSRDPSTVGALEYDSGRTLPISSGDVRSCNGSCLDRLTQRYDYELSLISGCLTPQPGVLRYMIPKVSWIIYLAIICSPTLKLYLDFHVGPNGTGVEMVVTRAHFLPTIAGKTWHKPDEPGSFLAATPPHQSMFPSTIHLQLRHAHLSVVQRLAPAKTPFKQKRPEPPPSPLPTGNMASGFDEEELHISLSPSQIRRRSQQHGAASDAAASAAGHHELRPPVPGAVNIANMGPPVDTTAPLREKIKTEQRIGAYKIIKTLGEGSFGKVKLATHNGTGQQVALKIIARKKLISRDMAGRVEREIEYLQLLRHPHIIKLYTVIKTPNEIIMVLEYAGGELFDYIVQNGRMKEPEARRFFQQMLCAVEYCHRHKIVHRDLKPENLLLDDNLNVKIADFGLSNIMTDGNFLKTSCGSPNYAAPEVIGGKLYAGPEVDVWSCGVILYVLLVGRLPFDDEHIPSLFAKIARGTYSIPQWMNSGAAGLIKKMLVVNPVQRATIDDIRQDPWFMTDLPPYLAPPVEEFFNTGVDPNKAIQKSDIAPNAPPRVQEKLHNEVTEKISKTMGYGKKDVEEALQAAEPSAIKDAYMIVRENKLMQVNGTYLPVRACPHDESPSNISTETMSSLSVDQDGSSSPLPSASSARSGGSTVGGQRPYISKIGILPSSLPTYHKEYMEREKAGPEDHPAPTIVVNEPGSSARTDAEREETARHLKPHSRNSQVRLDDSSKRPQGMTPVVQAKKTKPVRWQFGIRSRNAPWEALLCIHKALNKLGATYVPDEDYEKVHGNEADQPSNDGSFVEEHAPQGANDSTSSIDPLKRYKLPADPWHIKVRWETSTLHQASETPTEGSKTPDSFHVVGDDEGKRDFVALHVDIQIYEMEHGVYLVDFKCSGYETADKRLLEEKDPKQTEDPSWLIRYPPGMFTPLRFLQGFNLGNTLKTVGSAIDMGRHADRSVMLQRQVMRTREFGTGERDGVWCSFWFLLGQYPAAAEGRGSGPVVSAEAKELNSLSIISPRRDHGIITRTLSISETSSSPRPLTPSVSIGGHGTEAEPHDFRVRDEHAAKYEAPKRKGGEDLGSNWQPAPASWKRAPRKGLNFELWRLPLVVSVFRTRGTGRGMQKSRPNPFLLKAESSSVRKSLSVSTNHDGDSSSSPGGWVNVYSLWMEALDEKDSPPPTGLGSWDVADHFRRYTLGLGTGTPDDTYGMGGFDYVRPLLCRRWDIDDDVQRPRRPPPPPNVPPTEGAFRRVVSFGGDYGALFAATVDNLRDSRPLPSRRNAIEKPAYPPFACDCESRTCRSSHDTIPDVEMPSDGMRVTWQQALNRLLRKLSASDRIFFFHSIVSVVAAAVGSIDQGRALAFRLSDADNITTYTYSWCRASRIAKSRTSRRSIYIQANDHRPWSIQCKISQGNNGRNSAVKDDTQPISVTEDQDKDQGTTEKATKPHHTDRVLQVLKVPFSFCYPPSPALNLVSISSPNPYTTPLGTNSKRKFQAPRDPWKRQDKGFVRVRFGSAVWRWRGRESQNQNSTLAKKVVMESHPLILNFGSHYLPNIQAFIFRSQNRLDNFTKSSIPRWPVVLTTGIYSGELFSYRTWLRPYACTFSTAHAHAPPTFPFLQNTFRIVTTTALRIPLNPSRCSPLNKQTFPHVHAPVCLPLITTTHLLTPLLCIPLTGQSHLQFFDASQSKDLFPPFCLPVFFGCTMYVFAMPWHGWGKQPWFGNVGSGAKCEGAEFLPDFIHWLNRLNLRQGGGAARSQADMHDHIDLKAASNLVNKKVLLQVTQELFTLGRDRGPKTPKLPSNQLLPVANRTYLQTMEIQSRECERKDVVVVVVKTNERDTTPASLLPCQSKTSNTSTENLLLSLRILFSRGSVDDDQRIGGYAARLHMLTAVTAGGRRRHLEKRVVTCKPRRWTEKRSEEWKKSIRKVGVNGVKDATRYAIRLIRWCNARSPDPRGKGGGVWEASKFSSLSFVPVSGDYYRDCFGNYKIEKREGCVALLVNDDYSPPTAKEARATTPEMRNSCLAMDGMDQANASCHTIYPIPLSAFWFSFSKLHGECGFGQFSPATTAINPTAESMQSSRIDGPWQAVLSASSIAEPSERSIHRSRSVDNFDTGIGTSAPTPAVAIALARFISSIRFAPRSRPPRCFASSPSGDDGPAVAAAAAAAAPQAMLLHEMPHFEARKREPRIFRPLLQQRREHASLHTQYGGIAKFQTYLNLKVSPSTSPQDVPSSQEEKIGYGVLPPSTPESKKPSRTKHTIEQCPAQPQHMLLQPHDLLDFLTLRTKSVLAFLPQASNLASPSCLTLAEVPRMVSVCCAVKRPCISLSGINMLARRRAPPGRRHAETPLTSALRVTYCGTLRAARKGRVNGVTTGRSSMGTTSLETILQSPPPVHLNLAVDSQACQGMLEESLATLYEDTRRVPLLELEAKPTANRQSGSHEDLLAATLPFLYKRRPPRGVVFSPGDHTRYRDRSPGHHVRWGSAQQKATEMSFWRMDASARSVREKMRASHVFVVYRRSTWSSTAMTPIFVTSDAK</sequence>
<feature type="domain" description="Protein kinase" evidence="15">
    <location>
        <begin position="722"/>
        <end position="973"/>
    </location>
</feature>
<reference evidence="16" key="1">
    <citation type="journal article" date="2021" name="Mol. Plant Microbe Interact.">
        <title>Complete Genome Sequence of the Plant-Pathogenic Fungus Colletotrichum lupini.</title>
        <authorList>
            <person name="Baroncelli R."/>
            <person name="Pensec F."/>
            <person name="Da Lio D."/>
            <person name="Boufleur T."/>
            <person name="Vicente I."/>
            <person name="Sarrocco S."/>
            <person name="Picot A."/>
            <person name="Baraldi E."/>
            <person name="Sukno S."/>
            <person name="Thon M."/>
            <person name="Le Floch G."/>
        </authorList>
    </citation>
    <scope>NUCLEOTIDE SEQUENCE</scope>
    <source>
        <strain evidence="16">IMI 504893</strain>
    </source>
</reference>
<dbReference type="Gene3D" id="3.30.200.20">
    <property type="entry name" value="Phosphorylase Kinase, domain 1"/>
    <property type="match status" value="1"/>
</dbReference>
<feature type="compositionally biased region" description="Basic and acidic residues" evidence="14">
    <location>
        <begin position="1139"/>
        <end position="1149"/>
    </location>
</feature>
<feature type="compositionally biased region" description="Basic and acidic residues" evidence="14">
    <location>
        <begin position="1511"/>
        <end position="1537"/>
    </location>
</feature>
<feature type="region of interest" description="Disordered" evidence="14">
    <location>
        <begin position="1867"/>
        <end position="1907"/>
    </location>
</feature>
<dbReference type="Proteomes" id="UP000830671">
    <property type="component" value="Chromosome 5"/>
</dbReference>
<dbReference type="GO" id="GO:0035556">
    <property type="term" value="P:intracellular signal transduction"/>
    <property type="evidence" value="ECO:0007669"/>
    <property type="project" value="TreeGrafter"/>
</dbReference>
<protein>
    <recommendedName>
        <fullName evidence="3">non-specific serine/threonine protein kinase</fullName>
        <ecNumber evidence="3">2.7.11.1</ecNumber>
    </recommendedName>
</protein>
<feature type="compositionally biased region" description="Polar residues" evidence="14">
    <location>
        <begin position="1867"/>
        <end position="1876"/>
    </location>
</feature>
<keyword evidence="9" id="KW-0539">Nucleus</keyword>
<dbReference type="CDD" id="cd14334">
    <property type="entry name" value="UBA_SNF1_fungi"/>
    <property type="match status" value="1"/>
</dbReference>
<dbReference type="PANTHER" id="PTHR24346:SF110">
    <property type="entry name" value="NON-SPECIFIC SERINE_THREONINE PROTEIN KINASE"/>
    <property type="match status" value="1"/>
</dbReference>
<evidence type="ECO:0000256" key="12">
    <source>
        <dbReference type="ARBA" id="ARBA00048679"/>
    </source>
</evidence>
<keyword evidence="6 13" id="KW-0547">Nucleotide-binding</keyword>
<dbReference type="Pfam" id="PF00069">
    <property type="entry name" value="Pkinase"/>
    <property type="match status" value="1"/>
</dbReference>
<keyword evidence="4" id="KW-0723">Serine/threonine-protein kinase</keyword>
<evidence type="ECO:0000256" key="5">
    <source>
        <dbReference type="ARBA" id="ARBA00022679"/>
    </source>
</evidence>
<feature type="compositionally biased region" description="Polar residues" evidence="14">
    <location>
        <begin position="2682"/>
        <end position="2691"/>
    </location>
</feature>
<dbReference type="Pfam" id="PF08587">
    <property type="entry name" value="UBA_2"/>
    <property type="match status" value="1"/>
</dbReference>
<evidence type="ECO:0000256" key="14">
    <source>
        <dbReference type="SAM" id="MobiDB-lite"/>
    </source>
</evidence>
<feature type="region of interest" description="Disordered" evidence="14">
    <location>
        <begin position="1139"/>
        <end position="1204"/>
    </location>
</feature>
<dbReference type="Gene3D" id="1.10.510.10">
    <property type="entry name" value="Transferase(Phosphotransferase) domain 1"/>
    <property type="match status" value="1"/>
</dbReference>
<feature type="compositionally biased region" description="Basic and acidic residues" evidence="14">
    <location>
        <begin position="1164"/>
        <end position="1173"/>
    </location>
</feature>
<dbReference type="FunFam" id="1.10.510.10:FF:000544">
    <property type="entry name" value="Non-specific serine/threonine protein kinase"/>
    <property type="match status" value="1"/>
</dbReference>
<feature type="compositionally biased region" description="Basic and acidic residues" evidence="14">
    <location>
        <begin position="1894"/>
        <end position="1907"/>
    </location>
</feature>
<dbReference type="SMART" id="SM00220">
    <property type="entry name" value="S_TKc"/>
    <property type="match status" value="1"/>
</dbReference>
<dbReference type="InterPro" id="IPR011009">
    <property type="entry name" value="Kinase-like_dom_sf"/>
</dbReference>
<dbReference type="GeneID" id="73344750"/>
<dbReference type="GO" id="GO:0004674">
    <property type="term" value="F:protein serine/threonine kinase activity"/>
    <property type="evidence" value="ECO:0007669"/>
    <property type="project" value="UniProtKB-KW"/>
</dbReference>
<feature type="region of interest" description="Disordered" evidence="14">
    <location>
        <begin position="2682"/>
        <end position="2713"/>
    </location>
</feature>
<dbReference type="InterPro" id="IPR000719">
    <property type="entry name" value="Prot_kinase_dom"/>
</dbReference>
<feature type="region of interest" description="Disordered" evidence="14">
    <location>
        <begin position="1247"/>
        <end position="1280"/>
    </location>
</feature>
<name>A0A9Q8SY51_9PEZI</name>
<dbReference type="RefSeq" id="XP_049146885.1">
    <property type="nucleotide sequence ID" value="XM_049289740.1"/>
</dbReference>
<dbReference type="PANTHER" id="PTHR24346">
    <property type="entry name" value="MAP/MICROTUBULE AFFINITY-REGULATING KINASE"/>
    <property type="match status" value="1"/>
</dbReference>
<evidence type="ECO:0000256" key="4">
    <source>
        <dbReference type="ARBA" id="ARBA00022527"/>
    </source>
</evidence>
<feature type="region of interest" description="Disordered" evidence="14">
    <location>
        <begin position="1491"/>
        <end position="1550"/>
    </location>
</feature>
<dbReference type="Gene3D" id="1.10.8.10">
    <property type="entry name" value="DNA helicase RuvA subunit, C-terminal domain"/>
    <property type="match status" value="1"/>
</dbReference>
<keyword evidence="5" id="KW-0808">Transferase</keyword>
<dbReference type="InterPro" id="IPR013896">
    <property type="entry name" value="SNF1_UBA"/>
</dbReference>
<feature type="region of interest" description="Disordered" evidence="14">
    <location>
        <begin position="623"/>
        <end position="647"/>
    </location>
</feature>